<reference evidence="11" key="1">
    <citation type="journal article" date="2018" name="Genome Biol.">
        <title>SKESA: strategic k-mer extension for scrupulous assemblies.</title>
        <authorList>
            <person name="Souvorov A."/>
            <person name="Agarwala R."/>
            <person name="Lipman D.J."/>
        </authorList>
    </citation>
    <scope>NUCLEOTIDE SEQUENCE</scope>
    <source>
        <strain evidence="11">Morganella morganii ARLG-3209</strain>
    </source>
</reference>
<dbReference type="InterPro" id="IPR001829">
    <property type="entry name" value="Pili_assmbl_chaperone_bac"/>
</dbReference>
<feature type="domain" description="Pili assembly chaperone N-terminal" evidence="8">
    <location>
        <begin position="24"/>
        <end position="138"/>
    </location>
</feature>
<comment type="subcellular location">
    <subcellularLocation>
        <location evidence="1 6">Periplasm</location>
    </subcellularLocation>
</comment>
<dbReference type="InterPro" id="IPR050643">
    <property type="entry name" value="Periplasmic_pilus_chap"/>
</dbReference>
<dbReference type="GO" id="GO:0030288">
    <property type="term" value="C:outer membrane-bounded periplasmic space"/>
    <property type="evidence" value="ECO:0007669"/>
    <property type="project" value="InterPro"/>
</dbReference>
<evidence type="ECO:0000313" key="11">
    <source>
        <dbReference type="EMBL" id="HAT3811181.1"/>
    </source>
</evidence>
<gene>
    <name evidence="10" type="ORF">I8608_000032</name>
    <name evidence="11" type="ORF">I8608_004109</name>
</gene>
<dbReference type="PRINTS" id="PR00969">
    <property type="entry name" value="CHAPERONPILI"/>
</dbReference>
<dbReference type="PROSITE" id="PS00635">
    <property type="entry name" value="PILI_CHAPERONE"/>
    <property type="match status" value="1"/>
</dbReference>
<sequence>MIKLIKIVTLIFSCIFVSNSMADIYLGSTRVVISDGKNEGSVSTHNKDNKNYLIQSWILDENDKESNEFVITPPLFKLEGNTSSSLRVMMVGNLPADRESLYWLNVKFIPSTDKNLKVNKLTFAVNNRIKIIYRPKSLSFSDSVDVFKKVTVRYIDGKLEFKNPTKYFINISEVKVNDVVLESPSYIRPESSEFILLKNNKKPSVVNYTFIDDLGKLNLFKADL</sequence>
<evidence type="ECO:0000256" key="5">
    <source>
        <dbReference type="ARBA" id="ARBA00023186"/>
    </source>
</evidence>
<accession>A0AAN5S1T8</accession>
<dbReference type="Proteomes" id="UP000865968">
    <property type="component" value="Unassembled WGS sequence"/>
</dbReference>
<evidence type="ECO:0000259" key="9">
    <source>
        <dbReference type="Pfam" id="PF02753"/>
    </source>
</evidence>
<evidence type="ECO:0000256" key="7">
    <source>
        <dbReference type="SAM" id="SignalP"/>
    </source>
</evidence>
<dbReference type="InterPro" id="IPR016148">
    <property type="entry name" value="Pili_assmbl_chaperone_C"/>
</dbReference>
<dbReference type="PANTHER" id="PTHR30251">
    <property type="entry name" value="PILUS ASSEMBLY CHAPERONE"/>
    <property type="match status" value="1"/>
</dbReference>
<organism evidence="11 12">
    <name type="scientific">Morganella morganii</name>
    <name type="common">Proteus morganii</name>
    <dbReference type="NCBI Taxonomy" id="582"/>
    <lineage>
        <taxon>Bacteria</taxon>
        <taxon>Pseudomonadati</taxon>
        <taxon>Pseudomonadota</taxon>
        <taxon>Gammaproteobacteria</taxon>
        <taxon>Enterobacterales</taxon>
        <taxon>Morganellaceae</taxon>
        <taxon>Morganella</taxon>
    </lineage>
</organism>
<comment type="caution">
    <text evidence="11">The sequence shown here is derived from an EMBL/GenBank/DDBJ whole genome shotgun (WGS) entry which is preliminary data.</text>
</comment>
<dbReference type="InterPro" id="IPR036316">
    <property type="entry name" value="Pili_assmbl_chap_C_dom_sf"/>
</dbReference>
<evidence type="ECO:0000256" key="3">
    <source>
        <dbReference type="ARBA" id="ARBA00022729"/>
    </source>
</evidence>
<dbReference type="SUPFAM" id="SSF49354">
    <property type="entry name" value="PapD-like"/>
    <property type="match status" value="1"/>
</dbReference>
<feature type="signal peptide" evidence="7">
    <location>
        <begin position="1"/>
        <end position="22"/>
    </location>
</feature>
<dbReference type="PANTHER" id="PTHR30251:SF0">
    <property type="entry name" value="FIMBRIAL CHAPERONE PROTEIN ELFD-RELATED"/>
    <property type="match status" value="1"/>
</dbReference>
<evidence type="ECO:0000313" key="12">
    <source>
        <dbReference type="Proteomes" id="UP000865968"/>
    </source>
</evidence>
<dbReference type="Pfam" id="PF02753">
    <property type="entry name" value="PapD_C"/>
    <property type="match status" value="1"/>
</dbReference>
<dbReference type="SUPFAM" id="SSF49584">
    <property type="entry name" value="Periplasmic chaperone C-domain"/>
    <property type="match status" value="1"/>
</dbReference>
<keyword evidence="3 7" id="KW-0732">Signal</keyword>
<dbReference type="InterPro" id="IPR016147">
    <property type="entry name" value="Pili_assmbl_chaperone_N"/>
</dbReference>
<keyword evidence="4" id="KW-0574">Periplasm</keyword>
<evidence type="ECO:0000256" key="1">
    <source>
        <dbReference type="ARBA" id="ARBA00004418"/>
    </source>
</evidence>
<evidence type="ECO:0000313" key="10">
    <source>
        <dbReference type="EMBL" id="HAT3807256.1"/>
    </source>
</evidence>
<feature type="chain" id="PRO_5042794382" evidence="7">
    <location>
        <begin position="23"/>
        <end position="224"/>
    </location>
</feature>
<evidence type="ECO:0000256" key="6">
    <source>
        <dbReference type="RuleBase" id="RU003918"/>
    </source>
</evidence>
<comment type="similarity">
    <text evidence="2 6">Belongs to the periplasmic pilus chaperone family.</text>
</comment>
<dbReference type="EMBL" id="DACSWI010000038">
    <property type="protein sequence ID" value="HAT3811181.1"/>
    <property type="molecule type" value="Genomic_DNA"/>
</dbReference>
<reference evidence="11" key="2">
    <citation type="submission" date="2020-10" db="EMBL/GenBank/DDBJ databases">
        <authorList>
            <consortium name="NCBI Pathogen Detection Project"/>
        </authorList>
    </citation>
    <scope>NUCLEOTIDE SEQUENCE</scope>
    <source>
        <strain evidence="11">Morganella morganii ARLG-3209</strain>
    </source>
</reference>
<dbReference type="Pfam" id="PF00345">
    <property type="entry name" value="PapD_N"/>
    <property type="match status" value="1"/>
</dbReference>
<evidence type="ECO:0000259" key="8">
    <source>
        <dbReference type="Pfam" id="PF00345"/>
    </source>
</evidence>
<dbReference type="AlphaFoldDB" id="A0AAN5S1T8"/>
<dbReference type="InterPro" id="IPR008962">
    <property type="entry name" value="PapD-like_sf"/>
</dbReference>
<name>A0AAN5S1T8_MORMO</name>
<evidence type="ECO:0000256" key="4">
    <source>
        <dbReference type="ARBA" id="ARBA00022764"/>
    </source>
</evidence>
<evidence type="ECO:0000256" key="2">
    <source>
        <dbReference type="ARBA" id="ARBA00007399"/>
    </source>
</evidence>
<dbReference type="Gene3D" id="2.60.40.10">
    <property type="entry name" value="Immunoglobulins"/>
    <property type="match status" value="2"/>
</dbReference>
<dbReference type="EMBL" id="DACSWI010000001">
    <property type="protein sequence ID" value="HAT3807256.1"/>
    <property type="molecule type" value="Genomic_DNA"/>
</dbReference>
<dbReference type="InterPro" id="IPR013783">
    <property type="entry name" value="Ig-like_fold"/>
</dbReference>
<protein>
    <submittedName>
        <fullName evidence="11">Molecular chaperone</fullName>
    </submittedName>
</protein>
<keyword evidence="5 6" id="KW-0143">Chaperone</keyword>
<dbReference type="GO" id="GO:0071555">
    <property type="term" value="P:cell wall organization"/>
    <property type="evidence" value="ECO:0007669"/>
    <property type="project" value="InterPro"/>
</dbReference>
<feature type="domain" description="Pili assembly chaperone C-terminal" evidence="9">
    <location>
        <begin position="162"/>
        <end position="216"/>
    </location>
</feature>
<proteinExistence type="inferred from homology"/>
<dbReference type="InterPro" id="IPR018046">
    <property type="entry name" value="Pili_assmbl_chaperone_CS"/>
</dbReference>